<gene>
    <name evidence="19" type="primary">Xrcc3</name>
</gene>
<name>A0A3Q0CM64_MESAU</name>
<dbReference type="GO" id="GO:0033065">
    <property type="term" value="C:Rad51C-XRCC3 complex"/>
    <property type="evidence" value="ECO:0007669"/>
    <property type="project" value="TreeGrafter"/>
</dbReference>
<comment type="similarity">
    <text evidence="4">Belongs to the RecA family. RAD51 subfamily.</text>
</comment>
<keyword evidence="12" id="KW-0233">DNA recombination</keyword>
<evidence type="ECO:0000256" key="13">
    <source>
        <dbReference type="ARBA" id="ARBA00023204"/>
    </source>
</evidence>
<dbReference type="GO" id="GO:0140664">
    <property type="term" value="F:ATP-dependent DNA damage sensor activity"/>
    <property type="evidence" value="ECO:0007669"/>
    <property type="project" value="InterPro"/>
</dbReference>
<dbReference type="KEGG" id="maua:106020999"/>
<evidence type="ECO:0000313" key="18">
    <source>
        <dbReference type="Proteomes" id="UP000886700"/>
    </source>
</evidence>
<dbReference type="GO" id="GO:0071140">
    <property type="term" value="P:resolution of mitotic recombination intermediates"/>
    <property type="evidence" value="ECO:0007669"/>
    <property type="project" value="TreeGrafter"/>
</dbReference>
<dbReference type="Gene3D" id="3.40.50.300">
    <property type="entry name" value="P-loop containing nucleotide triphosphate hydrolases"/>
    <property type="match status" value="1"/>
</dbReference>
<dbReference type="GO" id="GO:0005739">
    <property type="term" value="C:mitochondrion"/>
    <property type="evidence" value="ECO:0007669"/>
    <property type="project" value="UniProtKB-SubCell"/>
</dbReference>
<evidence type="ECO:0000259" key="17">
    <source>
        <dbReference type="PROSITE" id="PS50162"/>
    </source>
</evidence>
<dbReference type="PIRSF" id="PIRSF005856">
    <property type="entry name" value="Rad51"/>
    <property type="match status" value="1"/>
</dbReference>
<evidence type="ECO:0000256" key="14">
    <source>
        <dbReference type="ARBA" id="ARBA00023242"/>
    </source>
</evidence>
<comment type="subcellular location">
    <subcellularLocation>
        <location evidence="3">Cytoplasm</location>
        <location evidence="3">Perinuclear region</location>
    </subcellularLocation>
    <subcellularLocation>
        <location evidence="2">Mitochondrion</location>
    </subcellularLocation>
    <subcellularLocation>
        <location evidence="1">Nucleus</location>
    </subcellularLocation>
</comment>
<dbReference type="GO" id="GO:0090656">
    <property type="term" value="P:t-circle formation"/>
    <property type="evidence" value="ECO:0007669"/>
    <property type="project" value="TreeGrafter"/>
</dbReference>
<dbReference type="Pfam" id="PF26169">
    <property type="entry name" value="HHH_XRCC3_RpoA"/>
    <property type="match status" value="1"/>
</dbReference>
<evidence type="ECO:0000256" key="3">
    <source>
        <dbReference type="ARBA" id="ARBA00004556"/>
    </source>
</evidence>
<dbReference type="Pfam" id="PF08423">
    <property type="entry name" value="Rad51"/>
    <property type="match status" value="1"/>
</dbReference>
<dbReference type="AlphaFoldDB" id="A0A3Q0CM64"/>
<dbReference type="PANTHER" id="PTHR46487:SF1">
    <property type="entry name" value="DNA REPAIR PROTEIN XRCC3"/>
    <property type="match status" value="1"/>
</dbReference>
<dbReference type="PANTHER" id="PTHR46487">
    <property type="entry name" value="DNA REPAIR PROTEIN XRCC3"/>
    <property type="match status" value="1"/>
</dbReference>
<keyword evidence="6" id="KW-0547">Nucleotide-binding</keyword>
<evidence type="ECO:0000256" key="4">
    <source>
        <dbReference type="ARBA" id="ARBA00007095"/>
    </source>
</evidence>
<dbReference type="InterPro" id="IPR020588">
    <property type="entry name" value="RecA_ATP-bd"/>
</dbReference>
<dbReference type="InterPro" id="IPR013632">
    <property type="entry name" value="Rad51_C"/>
</dbReference>
<feature type="domain" description="RecA family profile 1" evidence="17">
    <location>
        <begin position="114"/>
        <end position="295"/>
    </location>
</feature>
<protein>
    <recommendedName>
        <fullName evidence="15">DNA repair protein XRCC3</fullName>
    </recommendedName>
    <alternativeName>
        <fullName evidence="16">X-ray repair cross-complementing protein 3</fullName>
    </alternativeName>
</protein>
<dbReference type="InterPro" id="IPR027417">
    <property type="entry name" value="P-loop_NTPase"/>
</dbReference>
<dbReference type="GO" id="GO:0048471">
    <property type="term" value="C:perinuclear region of cytoplasm"/>
    <property type="evidence" value="ECO:0007669"/>
    <property type="project" value="UniProtKB-SubCell"/>
</dbReference>
<keyword evidence="18" id="KW-1185">Reference proteome</keyword>
<dbReference type="CDD" id="cd19491">
    <property type="entry name" value="XRCC3"/>
    <property type="match status" value="1"/>
</dbReference>
<evidence type="ECO:0000256" key="11">
    <source>
        <dbReference type="ARBA" id="ARBA00023128"/>
    </source>
</evidence>
<evidence type="ECO:0000256" key="5">
    <source>
        <dbReference type="ARBA" id="ARBA00022490"/>
    </source>
</evidence>
<dbReference type="GO" id="GO:0000722">
    <property type="term" value="P:telomere maintenance via recombination"/>
    <property type="evidence" value="ECO:0007669"/>
    <property type="project" value="TreeGrafter"/>
</dbReference>
<dbReference type="GeneID" id="106020999"/>
<dbReference type="FunFam" id="3.40.50.300:FF:001223">
    <property type="entry name" value="X-ray repair cross complementing 3"/>
    <property type="match status" value="1"/>
</dbReference>
<evidence type="ECO:0000256" key="6">
    <source>
        <dbReference type="ARBA" id="ARBA00022741"/>
    </source>
</evidence>
<dbReference type="GO" id="GO:0045003">
    <property type="term" value="P:double-strand break repair via synthesis-dependent strand annealing"/>
    <property type="evidence" value="ECO:0007669"/>
    <property type="project" value="TreeGrafter"/>
</dbReference>
<proteinExistence type="inferred from homology"/>
<evidence type="ECO:0000256" key="9">
    <source>
        <dbReference type="ARBA" id="ARBA00022990"/>
    </source>
</evidence>
<keyword evidence="13" id="KW-0234">DNA repair</keyword>
<sequence length="385" mass="42528">MPTPQVVRVGSQHLGIRCRRCVSLEVFHARGEPIEEMDLDQLDLNPRITAAIKKGRLKSVKEVLCYSGPDLQRLTSLSTHDVQHLLRAAALHLQGSRVLTALQLFQQRESFPEQHQRLSLGCPVLDQFLGGGLPLEGITDLVGRSSAGKTQLALQLCLTVQFPRQYGGLEAGAVYICTEDAFPSKRLWQLIEQQQQLRTDVPEEVVQKIRFSNHIFIEHAADVDALLECVRKRVPVLLSRGMVRLVVVDSVAAPFRCEYDVQALATRAKHLQSLGATLRGLSSTFRSPVLCINQVMEMVEEQASVSRPLGAWDEHLSPALGITWANQILMRLMADRTHEDDATVGSPRSPARTLRVLSAPHLPVSSCCYTVSGEGIRGIPGTQSC</sequence>
<keyword evidence="14" id="KW-0539">Nucleus</keyword>
<keyword evidence="9" id="KW-0007">Acetylation</keyword>
<keyword evidence="10" id="KW-0238">DNA-binding</keyword>
<evidence type="ECO:0000256" key="12">
    <source>
        <dbReference type="ARBA" id="ARBA00023172"/>
    </source>
</evidence>
<keyword evidence="7" id="KW-0227">DNA damage</keyword>
<evidence type="ECO:0000313" key="19">
    <source>
        <dbReference type="RefSeq" id="XP_021081776.1"/>
    </source>
</evidence>
<dbReference type="InterPro" id="IPR058766">
    <property type="entry name" value="HHH_XRCC3_RAD51B"/>
</dbReference>
<accession>A0A3Q0CM64</accession>
<evidence type="ECO:0000256" key="8">
    <source>
        <dbReference type="ARBA" id="ARBA00022840"/>
    </source>
</evidence>
<dbReference type="STRING" id="10036.ENSMAUP00000024177"/>
<dbReference type="Proteomes" id="UP000886700">
    <property type="component" value="Unplaced"/>
</dbReference>
<dbReference type="SUPFAM" id="SSF52540">
    <property type="entry name" value="P-loop containing nucleoside triphosphate hydrolases"/>
    <property type="match status" value="1"/>
</dbReference>
<evidence type="ECO:0000256" key="1">
    <source>
        <dbReference type="ARBA" id="ARBA00004123"/>
    </source>
</evidence>
<dbReference type="InterPro" id="IPR016467">
    <property type="entry name" value="DNA_recomb/repair_RecA-like"/>
</dbReference>
<dbReference type="RefSeq" id="XP_021081776.1">
    <property type="nucleotide sequence ID" value="XM_021226117.2"/>
</dbReference>
<dbReference type="OrthoDB" id="1861185at2759"/>
<dbReference type="CTD" id="7517"/>
<evidence type="ECO:0000256" key="2">
    <source>
        <dbReference type="ARBA" id="ARBA00004173"/>
    </source>
</evidence>
<keyword evidence="5" id="KW-0963">Cytoplasm</keyword>
<evidence type="ECO:0000256" key="7">
    <source>
        <dbReference type="ARBA" id="ARBA00022763"/>
    </source>
</evidence>
<dbReference type="GO" id="GO:0005524">
    <property type="term" value="F:ATP binding"/>
    <property type="evidence" value="ECO:0007669"/>
    <property type="project" value="UniProtKB-KW"/>
</dbReference>
<keyword evidence="11" id="KW-0496">Mitochondrion</keyword>
<evidence type="ECO:0000256" key="10">
    <source>
        <dbReference type="ARBA" id="ARBA00023125"/>
    </source>
</evidence>
<dbReference type="GO" id="GO:0005657">
    <property type="term" value="C:replication fork"/>
    <property type="evidence" value="ECO:0007669"/>
    <property type="project" value="TreeGrafter"/>
</dbReference>
<dbReference type="GO" id="GO:0000400">
    <property type="term" value="F:four-way junction DNA binding"/>
    <property type="evidence" value="ECO:0007669"/>
    <property type="project" value="TreeGrafter"/>
</dbReference>
<keyword evidence="8" id="KW-0067">ATP-binding</keyword>
<organism evidence="18 19">
    <name type="scientific">Mesocricetus auratus</name>
    <name type="common">Golden hamster</name>
    <dbReference type="NCBI Taxonomy" id="10036"/>
    <lineage>
        <taxon>Eukaryota</taxon>
        <taxon>Metazoa</taxon>
        <taxon>Chordata</taxon>
        <taxon>Craniata</taxon>
        <taxon>Vertebrata</taxon>
        <taxon>Euteleostomi</taxon>
        <taxon>Mammalia</taxon>
        <taxon>Eutheria</taxon>
        <taxon>Euarchontoglires</taxon>
        <taxon>Glires</taxon>
        <taxon>Rodentia</taxon>
        <taxon>Myomorpha</taxon>
        <taxon>Muroidea</taxon>
        <taxon>Cricetidae</taxon>
        <taxon>Cricetinae</taxon>
        <taxon>Mesocricetus</taxon>
    </lineage>
</organism>
<reference evidence="19" key="1">
    <citation type="submission" date="2025-08" db="UniProtKB">
        <authorList>
            <consortium name="RefSeq"/>
        </authorList>
    </citation>
    <scope>IDENTIFICATION</scope>
    <source>
        <tissue evidence="19">Liver</tissue>
    </source>
</reference>
<dbReference type="InterPro" id="IPR047348">
    <property type="entry name" value="XRCC3-like_C"/>
</dbReference>
<evidence type="ECO:0000256" key="15">
    <source>
        <dbReference type="ARBA" id="ARBA00068200"/>
    </source>
</evidence>
<dbReference type="PROSITE" id="PS50162">
    <property type="entry name" value="RECA_2"/>
    <property type="match status" value="1"/>
</dbReference>
<evidence type="ECO:0000256" key="16">
    <source>
        <dbReference type="ARBA" id="ARBA00079581"/>
    </source>
</evidence>